<evidence type="ECO:0000313" key="4">
    <source>
        <dbReference type="Proteomes" id="UP001634394"/>
    </source>
</evidence>
<dbReference type="Proteomes" id="UP001634394">
    <property type="component" value="Unassembled WGS sequence"/>
</dbReference>
<proteinExistence type="predicted"/>
<evidence type="ECO:0000313" key="3">
    <source>
        <dbReference type="EMBL" id="KAL3885354.1"/>
    </source>
</evidence>
<feature type="chain" id="PRO_5044774627" evidence="2">
    <location>
        <begin position="19"/>
        <end position="290"/>
    </location>
</feature>
<accession>A0ABD3XGF3</accession>
<protein>
    <submittedName>
        <fullName evidence="3">Uncharacterized protein</fullName>
    </submittedName>
</protein>
<feature type="region of interest" description="Disordered" evidence="1">
    <location>
        <begin position="261"/>
        <end position="290"/>
    </location>
</feature>
<evidence type="ECO:0000256" key="1">
    <source>
        <dbReference type="SAM" id="MobiDB-lite"/>
    </source>
</evidence>
<organism evidence="3 4">
    <name type="scientific">Sinanodonta woodiana</name>
    <name type="common">Chinese pond mussel</name>
    <name type="synonym">Anodonta woodiana</name>
    <dbReference type="NCBI Taxonomy" id="1069815"/>
    <lineage>
        <taxon>Eukaryota</taxon>
        <taxon>Metazoa</taxon>
        <taxon>Spiralia</taxon>
        <taxon>Lophotrochozoa</taxon>
        <taxon>Mollusca</taxon>
        <taxon>Bivalvia</taxon>
        <taxon>Autobranchia</taxon>
        <taxon>Heteroconchia</taxon>
        <taxon>Palaeoheterodonta</taxon>
        <taxon>Unionida</taxon>
        <taxon>Unionoidea</taxon>
        <taxon>Unionidae</taxon>
        <taxon>Unioninae</taxon>
        <taxon>Sinanodonta</taxon>
    </lineage>
</organism>
<comment type="caution">
    <text evidence="3">The sequence shown here is derived from an EMBL/GenBank/DDBJ whole genome shotgun (WGS) entry which is preliminary data.</text>
</comment>
<gene>
    <name evidence="3" type="ORF">ACJMK2_025425</name>
</gene>
<name>A0ABD3XGF3_SINWO</name>
<sequence length="290" mass="32381">MIVSTIISLVLVCEMAASRFVGIPNNVTPGNWVLWYNPRQHDDRTQFVPHPREYVPLLRVNPGFLNYQVPHVANRHVPRVQQTIVLANSVHILNPSEFNNAGSGIEPMRLENNMDFGSNRHLAHINTQQESNAIIQNRNSNQSSNTNNRLFSGVDQTLTPDNVAWKTAALSQGNNIPIHISFHGETNSLPSNISDMHQASVDARIFPGRILIKSRGIVNISHPRGKIEISRSHNGRSNIIIKTNTKDTAPQMKLSTQLRNITQTTPISDVRSMATAQHQSTTEEVEHEAP</sequence>
<evidence type="ECO:0000256" key="2">
    <source>
        <dbReference type="SAM" id="SignalP"/>
    </source>
</evidence>
<feature type="signal peptide" evidence="2">
    <location>
        <begin position="1"/>
        <end position="18"/>
    </location>
</feature>
<keyword evidence="2" id="KW-0732">Signal</keyword>
<keyword evidence="4" id="KW-1185">Reference proteome</keyword>
<reference evidence="3 4" key="1">
    <citation type="submission" date="2024-11" db="EMBL/GenBank/DDBJ databases">
        <title>Chromosome-level genome assembly of the freshwater bivalve Anodonta woodiana.</title>
        <authorList>
            <person name="Chen X."/>
        </authorList>
    </citation>
    <scope>NUCLEOTIDE SEQUENCE [LARGE SCALE GENOMIC DNA]</scope>
    <source>
        <strain evidence="3">MN2024</strain>
        <tissue evidence="3">Gills</tissue>
    </source>
</reference>
<dbReference type="EMBL" id="JBJQND010000002">
    <property type="protein sequence ID" value="KAL3885354.1"/>
    <property type="molecule type" value="Genomic_DNA"/>
</dbReference>
<dbReference type="AlphaFoldDB" id="A0ABD3XGF3"/>